<dbReference type="InterPro" id="IPR015683">
    <property type="entry name" value="Ionotropic_Glu_rcpt"/>
</dbReference>
<protein>
    <submittedName>
        <fullName evidence="6">Glutamate [NMDA] receptor subunit 1</fullName>
    </submittedName>
</protein>
<dbReference type="GO" id="GO:0016020">
    <property type="term" value="C:membrane"/>
    <property type="evidence" value="ECO:0007669"/>
    <property type="project" value="UniProtKB-SubCell"/>
</dbReference>
<dbReference type="PANTHER" id="PTHR34836:SF1">
    <property type="entry name" value="OS09G0428600 PROTEIN"/>
    <property type="match status" value="1"/>
</dbReference>
<keyword evidence="2" id="KW-0812">Transmembrane</keyword>
<comment type="caution">
    <text evidence="6">The sequence shown here is derived from an EMBL/GenBank/DDBJ whole genome shotgun (WGS) entry which is preliminary data.</text>
</comment>
<accession>A0ABD2PQX1</accession>
<dbReference type="Gene3D" id="3.40.50.2300">
    <property type="match status" value="2"/>
</dbReference>
<evidence type="ECO:0000256" key="4">
    <source>
        <dbReference type="ARBA" id="ARBA00023136"/>
    </source>
</evidence>
<keyword evidence="4" id="KW-0472">Membrane</keyword>
<dbReference type="Pfam" id="PF01094">
    <property type="entry name" value="ANF_receptor"/>
    <property type="match status" value="1"/>
</dbReference>
<organism evidence="6 7">
    <name type="scientific">Cichlidogyrus casuarinus</name>
    <dbReference type="NCBI Taxonomy" id="1844966"/>
    <lineage>
        <taxon>Eukaryota</taxon>
        <taxon>Metazoa</taxon>
        <taxon>Spiralia</taxon>
        <taxon>Lophotrochozoa</taxon>
        <taxon>Platyhelminthes</taxon>
        <taxon>Monogenea</taxon>
        <taxon>Monopisthocotylea</taxon>
        <taxon>Dactylogyridea</taxon>
        <taxon>Ancyrocephalidae</taxon>
        <taxon>Cichlidogyrus</taxon>
    </lineage>
</organism>
<dbReference type="SUPFAM" id="SSF53822">
    <property type="entry name" value="Periplasmic binding protein-like I"/>
    <property type="match status" value="1"/>
</dbReference>
<dbReference type="EMBL" id="JBJKFK010003889">
    <property type="protein sequence ID" value="KAL3309463.1"/>
    <property type="molecule type" value="Genomic_DNA"/>
</dbReference>
<keyword evidence="3" id="KW-1133">Transmembrane helix</keyword>
<feature type="domain" description="Receptor ligand binding region" evidence="5">
    <location>
        <begin position="50"/>
        <end position="225"/>
    </location>
</feature>
<gene>
    <name evidence="6" type="primary">NMDAR1</name>
    <name evidence="6" type="ORF">Ciccas_011993</name>
</gene>
<dbReference type="InterPro" id="IPR001828">
    <property type="entry name" value="ANF_lig-bd_rcpt"/>
</dbReference>
<evidence type="ECO:0000256" key="3">
    <source>
        <dbReference type="ARBA" id="ARBA00022989"/>
    </source>
</evidence>
<dbReference type="PANTHER" id="PTHR34836">
    <property type="entry name" value="OS06G0188250 PROTEIN"/>
    <property type="match status" value="1"/>
</dbReference>
<evidence type="ECO:0000259" key="5">
    <source>
        <dbReference type="Pfam" id="PF01094"/>
    </source>
</evidence>
<keyword evidence="6" id="KW-0675">Receptor</keyword>
<sequence>MRDHFRKLHFSLEKSFNKSPINFSFNYTLIDPGVNDISLISNLQKFSPTKFTAVITGITGENSEQLLRTISLACSYLNTPLISFSSKSSLFSDKYRHKYFLRTISSSDNEMPIWELILKQLIWDKITIIALNTYESQLTLTQLMQDHSNKSYQVMDYKKLPPSEMELQEQRQERIGNMLKEIKARETRAILLYVDKQTAELVFKQAEQNGMLAEGWGWLASEDALAAENRPIGLLAIRPVQKDHIEQLDEANNIVTRSIQNLVEDEKSLDLKPESLFLRMKSYQKNGRPFFDSKGRIFSQQYQIINVGSHRQLIPVGNYSFDQGLSLSTDKIIWPGPSNHSPNCFKKKTNLKVVTILSIPFVQARKLRDPNDACRSAGPDELNAEVECQRYNGK</sequence>
<evidence type="ECO:0000256" key="2">
    <source>
        <dbReference type="ARBA" id="ARBA00022692"/>
    </source>
</evidence>
<dbReference type="AlphaFoldDB" id="A0ABD2PQX1"/>
<reference evidence="6 7" key="1">
    <citation type="submission" date="2024-11" db="EMBL/GenBank/DDBJ databases">
        <title>Adaptive evolution of stress response genes in parasites aligns with host niche diversity.</title>
        <authorList>
            <person name="Hahn C."/>
            <person name="Resl P."/>
        </authorList>
    </citation>
    <scope>NUCLEOTIDE SEQUENCE [LARGE SCALE GENOMIC DNA]</scope>
    <source>
        <strain evidence="6">EGGRZ-B1_66</strain>
        <tissue evidence="6">Body</tissue>
    </source>
</reference>
<keyword evidence="7" id="KW-1185">Reference proteome</keyword>
<dbReference type="Proteomes" id="UP001626550">
    <property type="component" value="Unassembled WGS sequence"/>
</dbReference>
<name>A0ABD2PQX1_9PLAT</name>
<evidence type="ECO:0000313" key="7">
    <source>
        <dbReference type="Proteomes" id="UP001626550"/>
    </source>
</evidence>
<dbReference type="InterPro" id="IPR028082">
    <property type="entry name" value="Peripla_BP_I"/>
</dbReference>
<feature type="non-terminal residue" evidence="6">
    <location>
        <position position="394"/>
    </location>
</feature>
<comment type="subcellular location">
    <subcellularLocation>
        <location evidence="1">Membrane</location>
    </subcellularLocation>
</comment>
<proteinExistence type="predicted"/>
<evidence type="ECO:0000256" key="1">
    <source>
        <dbReference type="ARBA" id="ARBA00004370"/>
    </source>
</evidence>
<evidence type="ECO:0000313" key="6">
    <source>
        <dbReference type="EMBL" id="KAL3309463.1"/>
    </source>
</evidence>